<comment type="pathway">
    <text evidence="2 7 8">Cell wall biogenesis; peptidoglycan biosynthesis.</text>
</comment>
<evidence type="ECO:0000256" key="7">
    <source>
        <dbReference type="HAMAP-Rule" id="MF_00639"/>
    </source>
</evidence>
<dbReference type="Proteomes" id="UP000027439">
    <property type="component" value="Unassembled WGS sequence"/>
</dbReference>
<reference evidence="11" key="4">
    <citation type="submission" date="2024-05" db="EMBL/GenBank/DDBJ databases">
        <authorList>
            <person name="Sun Q."/>
            <person name="Zhou Y."/>
        </authorList>
    </citation>
    <scope>NUCLEOTIDE SEQUENCE</scope>
    <source>
        <strain evidence="11">CGMCC 1.11013</strain>
    </source>
</reference>
<dbReference type="GO" id="GO:0009252">
    <property type="term" value="P:peptidoglycan biosynthetic process"/>
    <property type="evidence" value="ECO:0007669"/>
    <property type="project" value="UniProtKB-UniRule"/>
</dbReference>
<reference evidence="11" key="1">
    <citation type="journal article" date="2014" name="Int. J. Syst. Evol. Microbiol.">
        <title>Complete genome of a new Firmicutes species belonging to the dominant human colonic microbiota ('Ruminococcus bicirculans') reveals two chromosomes and a selective capacity to utilize plant glucans.</title>
        <authorList>
            <consortium name="NISC Comparative Sequencing Program"/>
            <person name="Wegmann U."/>
            <person name="Louis P."/>
            <person name="Goesmann A."/>
            <person name="Henrissat B."/>
            <person name="Duncan S.H."/>
            <person name="Flint H.J."/>
        </authorList>
    </citation>
    <scope>NUCLEOTIDE SEQUENCE</scope>
    <source>
        <strain evidence="11">CGMCC 1.11013</strain>
    </source>
</reference>
<dbReference type="GO" id="GO:0008360">
    <property type="term" value="P:regulation of cell shape"/>
    <property type="evidence" value="ECO:0007669"/>
    <property type="project" value="UniProtKB-KW"/>
</dbReference>
<feature type="domain" description="Mur ligase central" evidence="10">
    <location>
        <begin position="131"/>
        <end position="337"/>
    </location>
</feature>
<dbReference type="Gene3D" id="3.40.50.720">
    <property type="entry name" value="NAD(P)-binding Rossmann-like Domain"/>
    <property type="match status" value="1"/>
</dbReference>
<dbReference type="InterPro" id="IPR005762">
    <property type="entry name" value="MurD"/>
</dbReference>
<keyword evidence="7 8" id="KW-0132">Cell division</keyword>
<keyword evidence="14" id="KW-1185">Reference proteome</keyword>
<keyword evidence="4 7" id="KW-0436">Ligase</keyword>
<proteinExistence type="inferred from homology"/>
<dbReference type="OrthoDB" id="9809796at2"/>
<dbReference type="Gene3D" id="3.90.190.20">
    <property type="entry name" value="Mur ligase, C-terminal domain"/>
    <property type="match status" value="1"/>
</dbReference>
<dbReference type="InterPro" id="IPR036615">
    <property type="entry name" value="Mur_ligase_C_dom_sf"/>
</dbReference>
<dbReference type="SUPFAM" id="SSF53244">
    <property type="entry name" value="MurD-like peptide ligases, peptide-binding domain"/>
    <property type="match status" value="1"/>
</dbReference>
<dbReference type="EMBL" id="BMEG01000011">
    <property type="protein sequence ID" value="GGD89831.1"/>
    <property type="molecule type" value="Genomic_DNA"/>
</dbReference>
<dbReference type="Pfam" id="PF02875">
    <property type="entry name" value="Mur_ligase_C"/>
    <property type="match status" value="1"/>
</dbReference>
<evidence type="ECO:0000313" key="13">
    <source>
        <dbReference type="Proteomes" id="UP000027439"/>
    </source>
</evidence>
<sequence>MFGEKFSGRQSPMVLVLGLGESGLAMARWCARHGCRLRIADTRENPPNLSELVIHNIDADFVGGAFTTELLDGGIELVAVSPGLSPLAPDLAPLVAAAKERGIPVWGELELFAQALAGLAVNGYQPKVLAITGTNGKTTTTALTGLLCERAGKRVAVAGNISPAMLDKLAEAIDQTALPDVWVLELSSFQLETAHTFEPDAAAVLNITQDHLDWHGGLDAYAAAKGRIFGPRTTRVLNRDDARTMALAANVAPGRVVTFGLDEPSALGDYGLLRDNGIAWLAQGIDRDAATEPATSRRRKQEAAAPNVVAKRLMPSDALRIRGLHNAANALAALALARAIDLPLAALLHGLREYRGEPHRVEVIAQIDGVDYVDDSKGTNVGATVAALDGLAQRVVLIAGGDGKGQDFSPLEAPVARWARAVMLIGRDAPRIRETLASTGVALEDHATLEAATHAAARIAEAGDAVLLSPACASLDMFRNYAHRADVFRGAVEEIAAARGVML</sequence>
<dbReference type="Gene3D" id="3.40.1190.10">
    <property type="entry name" value="Mur-like, catalytic domain"/>
    <property type="match status" value="1"/>
</dbReference>
<evidence type="ECO:0000256" key="5">
    <source>
        <dbReference type="ARBA" id="ARBA00022741"/>
    </source>
</evidence>
<dbReference type="RefSeq" id="WP_035966873.1">
    <property type="nucleotide sequence ID" value="NZ_BMEG01000011.1"/>
</dbReference>
<dbReference type="Proteomes" id="UP000597138">
    <property type="component" value="Unassembled WGS sequence"/>
</dbReference>
<dbReference type="HAMAP" id="MF_00639">
    <property type="entry name" value="MurD"/>
    <property type="match status" value="1"/>
</dbReference>
<dbReference type="eggNOG" id="COG0771">
    <property type="taxonomic scope" value="Bacteria"/>
</dbReference>
<comment type="caution">
    <text evidence="12">The sequence shown here is derived from an EMBL/GenBank/DDBJ whole genome shotgun (WGS) entry which is preliminary data.</text>
</comment>
<comment type="catalytic activity">
    <reaction evidence="7 8">
        <text>UDP-N-acetyl-alpha-D-muramoyl-L-alanine + D-glutamate + ATP = UDP-N-acetyl-alpha-D-muramoyl-L-alanyl-D-glutamate + ADP + phosphate + H(+)</text>
        <dbReference type="Rhea" id="RHEA:16429"/>
        <dbReference type="ChEBI" id="CHEBI:15378"/>
        <dbReference type="ChEBI" id="CHEBI:29986"/>
        <dbReference type="ChEBI" id="CHEBI:30616"/>
        <dbReference type="ChEBI" id="CHEBI:43474"/>
        <dbReference type="ChEBI" id="CHEBI:83898"/>
        <dbReference type="ChEBI" id="CHEBI:83900"/>
        <dbReference type="ChEBI" id="CHEBI:456216"/>
        <dbReference type="EC" id="6.3.2.9"/>
    </reaction>
</comment>
<dbReference type="NCBIfam" id="TIGR01087">
    <property type="entry name" value="murD"/>
    <property type="match status" value="1"/>
</dbReference>
<comment type="function">
    <text evidence="7 8">Cell wall formation. Catalyzes the addition of glutamate to the nucleotide precursor UDP-N-acetylmuramoyl-L-alanine (UMA).</text>
</comment>
<evidence type="ECO:0000256" key="4">
    <source>
        <dbReference type="ARBA" id="ARBA00022598"/>
    </source>
</evidence>
<protein>
    <recommendedName>
        <fullName evidence="7 8">UDP-N-acetylmuramoylalanine--D-glutamate ligase</fullName>
        <ecNumber evidence="7 8">6.3.2.9</ecNumber>
    </recommendedName>
    <alternativeName>
        <fullName evidence="7">D-glutamic acid-adding enzyme</fullName>
    </alternativeName>
    <alternativeName>
        <fullName evidence="7">UDP-N-acetylmuramoyl-L-alanyl-D-glutamate synthetase</fullName>
    </alternativeName>
</protein>
<dbReference type="SUPFAM" id="SSF53623">
    <property type="entry name" value="MurD-like peptide ligases, catalytic domain"/>
    <property type="match status" value="1"/>
</dbReference>
<keyword evidence="7 8" id="KW-0133">Cell shape</keyword>
<dbReference type="GO" id="GO:0008764">
    <property type="term" value="F:UDP-N-acetylmuramoylalanine-D-glutamate ligase activity"/>
    <property type="evidence" value="ECO:0007669"/>
    <property type="project" value="UniProtKB-UniRule"/>
</dbReference>
<dbReference type="AlphaFoldDB" id="A0A069NYC0"/>
<keyword evidence="7 8" id="KW-0573">Peptidoglycan synthesis</keyword>
<comment type="subcellular location">
    <subcellularLocation>
        <location evidence="1 7 8">Cytoplasm</location>
    </subcellularLocation>
</comment>
<dbReference type="UniPathway" id="UPA00219"/>
<dbReference type="Pfam" id="PF21799">
    <property type="entry name" value="MurD-like_N"/>
    <property type="match status" value="1"/>
</dbReference>
<evidence type="ECO:0000259" key="9">
    <source>
        <dbReference type="Pfam" id="PF02875"/>
    </source>
</evidence>
<reference evidence="12 13" key="2">
    <citation type="submission" date="2014-03" db="EMBL/GenBank/DDBJ databases">
        <title>Draft Genome Sequences of Four Burkholderia Strains.</title>
        <authorList>
            <person name="Liu X.Y."/>
            <person name="Li C.X."/>
            <person name="Xu J.H."/>
        </authorList>
    </citation>
    <scope>NUCLEOTIDE SEQUENCE [LARGE SCALE GENOMIC DNA]</scope>
    <source>
        <strain evidence="12 13">R27</strain>
    </source>
</reference>
<dbReference type="EMBL" id="JFHE01000017">
    <property type="protein sequence ID" value="KDR33378.1"/>
    <property type="molecule type" value="Genomic_DNA"/>
</dbReference>
<dbReference type="Pfam" id="PF08245">
    <property type="entry name" value="Mur_ligase_M"/>
    <property type="match status" value="1"/>
</dbReference>
<evidence type="ECO:0000256" key="3">
    <source>
        <dbReference type="ARBA" id="ARBA00022490"/>
    </source>
</evidence>
<evidence type="ECO:0000256" key="6">
    <source>
        <dbReference type="ARBA" id="ARBA00022840"/>
    </source>
</evidence>
<name>A0A069NYC0_9BURK</name>
<dbReference type="GO" id="GO:0005737">
    <property type="term" value="C:cytoplasm"/>
    <property type="evidence" value="ECO:0007669"/>
    <property type="project" value="UniProtKB-SubCell"/>
</dbReference>
<evidence type="ECO:0000313" key="11">
    <source>
        <dbReference type="EMBL" id="GGD89831.1"/>
    </source>
</evidence>
<dbReference type="GO" id="GO:0051301">
    <property type="term" value="P:cell division"/>
    <property type="evidence" value="ECO:0007669"/>
    <property type="project" value="UniProtKB-KW"/>
</dbReference>
<comment type="similarity">
    <text evidence="7">Belongs to the MurCDEF family.</text>
</comment>
<feature type="binding site" evidence="7">
    <location>
        <begin position="133"/>
        <end position="139"/>
    </location>
    <ligand>
        <name>ATP</name>
        <dbReference type="ChEBI" id="CHEBI:30616"/>
    </ligand>
</feature>
<keyword evidence="5 7" id="KW-0547">Nucleotide-binding</keyword>
<dbReference type="PANTHER" id="PTHR43692">
    <property type="entry name" value="UDP-N-ACETYLMURAMOYLALANINE--D-GLUTAMATE LIGASE"/>
    <property type="match status" value="1"/>
</dbReference>
<reference evidence="14" key="3">
    <citation type="journal article" date="2019" name="Int. J. Syst. Evol. Microbiol.">
        <title>The Global Catalogue of Microorganisms (GCM) 10K type strain sequencing project: providing services to taxonomists for standard genome sequencing and annotation.</title>
        <authorList>
            <consortium name="The Broad Institute Genomics Platform"/>
            <consortium name="The Broad Institute Genome Sequencing Center for Infectious Disease"/>
            <person name="Wu L."/>
            <person name="Ma J."/>
        </authorList>
    </citation>
    <scope>NUCLEOTIDE SEQUENCE [LARGE SCALE GENOMIC DNA]</scope>
    <source>
        <strain evidence="14">CGMCC 1.11013</strain>
    </source>
</reference>
<evidence type="ECO:0000313" key="12">
    <source>
        <dbReference type="EMBL" id="KDR33378.1"/>
    </source>
</evidence>
<dbReference type="InterPro" id="IPR013221">
    <property type="entry name" value="Mur_ligase_cen"/>
</dbReference>
<dbReference type="SUPFAM" id="SSF51984">
    <property type="entry name" value="MurCD N-terminal domain"/>
    <property type="match status" value="1"/>
</dbReference>
<feature type="domain" description="Mur ligase C-terminal" evidence="9">
    <location>
        <begin position="359"/>
        <end position="472"/>
    </location>
</feature>
<dbReference type="EC" id="6.3.2.9" evidence="7 8"/>
<organism evidence="12 13">
    <name type="scientific">Caballeronia grimmiae</name>
    <dbReference type="NCBI Taxonomy" id="1071679"/>
    <lineage>
        <taxon>Bacteria</taxon>
        <taxon>Pseudomonadati</taxon>
        <taxon>Pseudomonadota</taxon>
        <taxon>Betaproteobacteria</taxon>
        <taxon>Burkholderiales</taxon>
        <taxon>Burkholderiaceae</taxon>
        <taxon>Caballeronia</taxon>
    </lineage>
</organism>
<evidence type="ECO:0000256" key="1">
    <source>
        <dbReference type="ARBA" id="ARBA00004496"/>
    </source>
</evidence>
<keyword evidence="7 8" id="KW-0961">Cell wall biogenesis/degradation</keyword>
<evidence type="ECO:0000313" key="14">
    <source>
        <dbReference type="Proteomes" id="UP000597138"/>
    </source>
</evidence>
<dbReference type="STRING" id="1071679.BG57_08615"/>
<evidence type="ECO:0000259" key="10">
    <source>
        <dbReference type="Pfam" id="PF08245"/>
    </source>
</evidence>
<dbReference type="GO" id="GO:0005524">
    <property type="term" value="F:ATP binding"/>
    <property type="evidence" value="ECO:0007669"/>
    <property type="project" value="UniProtKB-UniRule"/>
</dbReference>
<accession>A0A069NYC0</accession>
<keyword evidence="7 8" id="KW-0131">Cell cycle</keyword>
<dbReference type="InterPro" id="IPR004101">
    <property type="entry name" value="Mur_ligase_C"/>
</dbReference>
<gene>
    <name evidence="7 11" type="primary">murD</name>
    <name evidence="12" type="ORF">BG57_08615</name>
    <name evidence="11" type="ORF">GCM10010985_50540</name>
</gene>
<keyword evidence="3 7" id="KW-0963">Cytoplasm</keyword>
<dbReference type="InterPro" id="IPR036565">
    <property type="entry name" value="Mur-like_cat_sf"/>
</dbReference>
<dbReference type="GO" id="GO:0071555">
    <property type="term" value="P:cell wall organization"/>
    <property type="evidence" value="ECO:0007669"/>
    <property type="project" value="UniProtKB-KW"/>
</dbReference>
<evidence type="ECO:0000256" key="2">
    <source>
        <dbReference type="ARBA" id="ARBA00004752"/>
    </source>
</evidence>
<evidence type="ECO:0000256" key="8">
    <source>
        <dbReference type="RuleBase" id="RU003664"/>
    </source>
</evidence>
<dbReference type="PANTHER" id="PTHR43692:SF1">
    <property type="entry name" value="UDP-N-ACETYLMURAMOYLALANINE--D-GLUTAMATE LIGASE"/>
    <property type="match status" value="1"/>
</dbReference>
<keyword evidence="6 7" id="KW-0067">ATP-binding</keyword>